<evidence type="ECO:0000313" key="2">
    <source>
        <dbReference type="Proteomes" id="UP000016762"/>
    </source>
</evidence>
<keyword evidence="1" id="KW-0436">Ligase</keyword>
<proteinExistence type="predicted"/>
<dbReference type="EC" id="6.3.2.9" evidence="1"/>
<keyword evidence="2" id="KW-1185">Reference proteome</keyword>
<organism evidence="1 2">
    <name type="scientific">Candidatus Micropelagius thuwalensis</name>
    <dbReference type="NCBI Taxonomy" id="1397666"/>
    <lineage>
        <taxon>Bacteria</taxon>
        <taxon>Pseudomonadati</taxon>
        <taxon>Pseudomonadota</taxon>
        <taxon>Alphaproteobacteria</taxon>
        <taxon>PS1 clade</taxon>
        <taxon>Candidatus Micropelagius</taxon>
    </lineage>
</organism>
<dbReference type="GO" id="GO:0008764">
    <property type="term" value="F:UDP-N-acetylmuramoylalanine-D-glutamate ligase activity"/>
    <property type="evidence" value="ECO:0007669"/>
    <property type="project" value="UniProtKB-EC"/>
</dbReference>
<dbReference type="STRING" id="1397666.RS24_00648"/>
<protein>
    <submittedName>
        <fullName evidence="1">UDP-N-acetylmuramoylalanine--D-glutamate ligase protein</fullName>
        <ecNumber evidence="1">6.3.2.9</ecNumber>
    </submittedName>
</protein>
<accession>U2WVX4</accession>
<gene>
    <name evidence="1" type="primary">murD</name>
    <name evidence="1" type="ORF">RS24_00648</name>
</gene>
<dbReference type="EMBL" id="AWXE01000001">
    <property type="protein sequence ID" value="ERL47673.1"/>
    <property type="molecule type" value="Genomic_DNA"/>
</dbReference>
<dbReference type="Proteomes" id="UP000016762">
    <property type="component" value="Unassembled WGS sequence"/>
</dbReference>
<dbReference type="AlphaFoldDB" id="U2WVX4"/>
<evidence type="ECO:0000313" key="1">
    <source>
        <dbReference type="EMBL" id="ERL47673.1"/>
    </source>
</evidence>
<sequence>MTLVKRNNLSALALNTQKLNQIFLIAVVLTLPACEASRFTSVVAPDLVPAAELAKFRCEELN</sequence>
<dbReference type="RefSeq" id="WP_021776690.1">
    <property type="nucleotide sequence ID" value="NZ_AWXE01000001.1"/>
</dbReference>
<name>U2WVX4_9PROT</name>
<reference evidence="1 2" key="1">
    <citation type="journal article" date="2014" name="FEMS Microbiol. Ecol.">
        <title>Genomic differentiation among two strains of the PS1 clade isolated from geographically separated marine habitats.</title>
        <authorList>
            <person name="Jimenez-Infante F."/>
            <person name="Ngugi D.K."/>
            <person name="Alam I."/>
            <person name="Rashid M."/>
            <person name="Baalawi W."/>
            <person name="Kamau A.A."/>
            <person name="Bajic V.B."/>
            <person name="Stingl U."/>
        </authorList>
    </citation>
    <scope>NUCLEOTIDE SEQUENCE [LARGE SCALE GENOMIC DNA]</scope>
    <source>
        <strain evidence="1 2">RS24</strain>
    </source>
</reference>
<comment type="caution">
    <text evidence="1">The sequence shown here is derived from an EMBL/GenBank/DDBJ whole genome shotgun (WGS) entry which is preliminary data.</text>
</comment>